<feature type="domain" description="DUF4365" evidence="1">
    <location>
        <begin position="27"/>
        <end position="175"/>
    </location>
</feature>
<accession>A0A6L9SH11</accession>
<organism evidence="2 3">
    <name type="scientific">Phytoactinopolyspora halotolerans</name>
    <dbReference type="NCBI Taxonomy" id="1981512"/>
    <lineage>
        <taxon>Bacteria</taxon>
        <taxon>Bacillati</taxon>
        <taxon>Actinomycetota</taxon>
        <taxon>Actinomycetes</taxon>
        <taxon>Jiangellales</taxon>
        <taxon>Jiangellaceae</taxon>
        <taxon>Phytoactinopolyspora</taxon>
    </lineage>
</organism>
<dbReference type="AlphaFoldDB" id="A0A6L9SH11"/>
<protein>
    <submittedName>
        <fullName evidence="2">DUF4365 domain-containing protein</fullName>
    </submittedName>
</protein>
<dbReference type="Pfam" id="PF14280">
    <property type="entry name" value="DUF4365"/>
    <property type="match status" value="1"/>
</dbReference>
<evidence type="ECO:0000313" key="3">
    <source>
        <dbReference type="Proteomes" id="UP000475214"/>
    </source>
</evidence>
<evidence type="ECO:0000259" key="1">
    <source>
        <dbReference type="Pfam" id="PF14280"/>
    </source>
</evidence>
<name>A0A6L9SH11_9ACTN</name>
<dbReference type="Proteomes" id="UP000475214">
    <property type="component" value="Unassembled WGS sequence"/>
</dbReference>
<gene>
    <name evidence="2" type="ORF">G1H10_27395</name>
</gene>
<reference evidence="2 3" key="1">
    <citation type="submission" date="2020-02" db="EMBL/GenBank/DDBJ databases">
        <authorList>
            <person name="Li X.-J."/>
            <person name="Han X.-M."/>
        </authorList>
    </citation>
    <scope>NUCLEOTIDE SEQUENCE [LARGE SCALE GENOMIC DNA]</scope>
    <source>
        <strain evidence="2 3">CCTCC AB 2017055</strain>
    </source>
</reference>
<sequence length="183" mass="20567">MTAPPFPTDHSCGLPYGTLDPNECRQQISIAYAHAVATAARCTLETIRVDYETVDVQVRQKASHAVYDHTPLDIQLKCTSRDILRDGHISYPLEVKYYDELRSIKRYNPAILVVLLVPEGLGEWLIQDEEHLRLHKGAYWTSLRSEPATSNRSSVTIRIPKTQIFSVEQLLGILSRIGNGGVP</sequence>
<comment type="caution">
    <text evidence="2">The sequence shown here is derived from an EMBL/GenBank/DDBJ whole genome shotgun (WGS) entry which is preliminary data.</text>
</comment>
<dbReference type="InterPro" id="IPR025375">
    <property type="entry name" value="DUF4365"/>
</dbReference>
<evidence type="ECO:0000313" key="2">
    <source>
        <dbReference type="EMBL" id="NEE03898.1"/>
    </source>
</evidence>
<proteinExistence type="predicted"/>
<keyword evidence="3" id="KW-1185">Reference proteome</keyword>
<dbReference type="EMBL" id="JAAGOA010000027">
    <property type="protein sequence ID" value="NEE03898.1"/>
    <property type="molecule type" value="Genomic_DNA"/>
</dbReference>
<dbReference type="RefSeq" id="WP_163743968.1">
    <property type="nucleotide sequence ID" value="NZ_JAAGOA010000027.1"/>
</dbReference>